<keyword evidence="5 6" id="KW-0472">Membrane</keyword>
<evidence type="ECO:0000259" key="7">
    <source>
        <dbReference type="Pfam" id="PF00482"/>
    </source>
</evidence>
<dbReference type="InterPro" id="IPR018076">
    <property type="entry name" value="T2SS_GspF_dom"/>
</dbReference>
<evidence type="ECO:0000256" key="5">
    <source>
        <dbReference type="ARBA" id="ARBA00023136"/>
    </source>
</evidence>
<dbReference type="RefSeq" id="WP_279818911.1">
    <property type="nucleotide sequence ID" value="NZ_BAAAEN010000022.1"/>
</dbReference>
<dbReference type="Proteomes" id="UP001501706">
    <property type="component" value="Unassembled WGS sequence"/>
</dbReference>
<protein>
    <submittedName>
        <fullName evidence="8">Type II secretion system F family protein</fullName>
    </submittedName>
</protein>
<organism evidence="8 9">
    <name type="scientific">Pigmentiphaga daeguensis</name>
    <dbReference type="NCBI Taxonomy" id="414049"/>
    <lineage>
        <taxon>Bacteria</taxon>
        <taxon>Pseudomonadati</taxon>
        <taxon>Pseudomonadota</taxon>
        <taxon>Betaproteobacteria</taxon>
        <taxon>Burkholderiales</taxon>
        <taxon>Alcaligenaceae</taxon>
        <taxon>Pigmentiphaga</taxon>
    </lineage>
</organism>
<keyword evidence="3 6" id="KW-0812">Transmembrane</keyword>
<feature type="transmembrane region" description="Helical" evidence="6">
    <location>
        <begin position="261"/>
        <end position="282"/>
    </location>
</feature>
<name>A0ABP3MLF4_9BURK</name>
<proteinExistence type="predicted"/>
<sequence>MDMTALLIGLAVAALAVLACLLVIDPPPLPDRTAEAPPRAFRLAWPLVSAAAHYGRPWLSWQGRRRIESQLVRSGLRHGLAPVHILGAQVLCACAGGLAAALLASSWSGLPALAAWAAAGAAAGGTYPRLWLRDRVRRRRRDILRALPFVLDMTTLCVEAGLHVGAALQQAVQKGPPGPLRDELRRVLGDVRTGVPRTRALKDMAERLEIPEIRAWTGTLAQADALGMNLAPILRAQSDQRRAERFLRAERLALEAPVKMLLPLIACIFPCSFVVIGFPIAVKLMDTGW</sequence>
<evidence type="ECO:0000313" key="8">
    <source>
        <dbReference type="EMBL" id="GAA0522749.1"/>
    </source>
</evidence>
<feature type="domain" description="Type II secretion system protein GspF" evidence="7">
    <location>
        <begin position="154"/>
        <end position="275"/>
    </location>
</feature>
<keyword evidence="9" id="KW-1185">Reference proteome</keyword>
<evidence type="ECO:0000256" key="2">
    <source>
        <dbReference type="ARBA" id="ARBA00022475"/>
    </source>
</evidence>
<dbReference type="PANTHER" id="PTHR35007:SF2">
    <property type="entry name" value="PILUS ASSEMBLE PROTEIN"/>
    <property type="match status" value="1"/>
</dbReference>
<keyword evidence="4 6" id="KW-1133">Transmembrane helix</keyword>
<comment type="caution">
    <text evidence="8">The sequence shown here is derived from an EMBL/GenBank/DDBJ whole genome shotgun (WGS) entry which is preliminary data.</text>
</comment>
<keyword evidence="2" id="KW-1003">Cell membrane</keyword>
<evidence type="ECO:0000256" key="4">
    <source>
        <dbReference type="ARBA" id="ARBA00022989"/>
    </source>
</evidence>
<reference evidence="9" key="1">
    <citation type="journal article" date="2019" name="Int. J. Syst. Evol. Microbiol.">
        <title>The Global Catalogue of Microorganisms (GCM) 10K type strain sequencing project: providing services to taxonomists for standard genome sequencing and annotation.</title>
        <authorList>
            <consortium name="The Broad Institute Genomics Platform"/>
            <consortium name="The Broad Institute Genome Sequencing Center for Infectious Disease"/>
            <person name="Wu L."/>
            <person name="Ma J."/>
        </authorList>
    </citation>
    <scope>NUCLEOTIDE SEQUENCE [LARGE SCALE GENOMIC DNA]</scope>
    <source>
        <strain evidence="9">JCM 14330</strain>
    </source>
</reference>
<comment type="subcellular location">
    <subcellularLocation>
        <location evidence="1">Cell membrane</location>
        <topology evidence="1">Multi-pass membrane protein</topology>
    </subcellularLocation>
</comment>
<accession>A0ABP3MLF4</accession>
<dbReference type="EMBL" id="BAAAEN010000022">
    <property type="protein sequence ID" value="GAA0522749.1"/>
    <property type="molecule type" value="Genomic_DNA"/>
</dbReference>
<dbReference type="Pfam" id="PF00482">
    <property type="entry name" value="T2SSF"/>
    <property type="match status" value="1"/>
</dbReference>
<feature type="transmembrane region" description="Helical" evidence="6">
    <location>
        <begin position="113"/>
        <end position="132"/>
    </location>
</feature>
<evidence type="ECO:0000256" key="6">
    <source>
        <dbReference type="SAM" id="Phobius"/>
    </source>
</evidence>
<evidence type="ECO:0000256" key="3">
    <source>
        <dbReference type="ARBA" id="ARBA00022692"/>
    </source>
</evidence>
<dbReference type="PANTHER" id="PTHR35007">
    <property type="entry name" value="INTEGRAL MEMBRANE PROTEIN-RELATED"/>
    <property type="match status" value="1"/>
</dbReference>
<evidence type="ECO:0000256" key="1">
    <source>
        <dbReference type="ARBA" id="ARBA00004651"/>
    </source>
</evidence>
<feature type="transmembrane region" description="Helical" evidence="6">
    <location>
        <begin position="80"/>
        <end position="107"/>
    </location>
</feature>
<evidence type="ECO:0000313" key="9">
    <source>
        <dbReference type="Proteomes" id="UP001501706"/>
    </source>
</evidence>
<gene>
    <name evidence="8" type="ORF">GCM10009097_45310</name>
</gene>